<sequence length="232" mass="25913">MPPRLPSEQEVYVLELDLPAELSELDTSAWEDLTGSEQQRAFRYRSAQAQAQFVLCRSALRRWLGACLGVCPAHVPLTTNANGKPHLHPAVREGDGREATLLHFNVAHTLGKGLIAFARHPVGIDVERIRPVENAEGLMHRYFSPSECVLWQKSCMDDRADVFFRLWTGKEAVVKAVGRSLAAIGEFSLSLQDDLSAQVETCSSPELQGSWFIQAWKREAQYWLTLAVKVLG</sequence>
<organism evidence="4 5">
    <name type="scientific">Thermogemmata fonticola</name>
    <dbReference type="NCBI Taxonomy" id="2755323"/>
    <lineage>
        <taxon>Bacteria</taxon>
        <taxon>Pseudomonadati</taxon>
        <taxon>Planctomycetota</taxon>
        <taxon>Planctomycetia</taxon>
        <taxon>Gemmatales</taxon>
        <taxon>Gemmataceae</taxon>
        <taxon>Thermogemmata</taxon>
    </lineage>
</organism>
<dbReference type="Pfam" id="PF01648">
    <property type="entry name" value="ACPS"/>
    <property type="match status" value="1"/>
</dbReference>
<protein>
    <submittedName>
        <fullName evidence="4">4'-phosphopantetheinyl transferase superfamily protein</fullName>
    </submittedName>
</protein>
<accession>A0A7V8VB39</accession>
<evidence type="ECO:0000259" key="3">
    <source>
        <dbReference type="Pfam" id="PF01648"/>
    </source>
</evidence>
<dbReference type="Proteomes" id="UP000542342">
    <property type="component" value="Unassembled WGS sequence"/>
</dbReference>
<reference evidence="4 5" key="1">
    <citation type="submission" date="2020-07" db="EMBL/GenBank/DDBJ databases">
        <title>Thermogemmata thermophila gen. nov., sp. nov., a novel moderate thermophilic planctomycete from a Kamchatka hot spring.</title>
        <authorList>
            <person name="Elcheninov A.G."/>
            <person name="Podosokorskaya O.A."/>
            <person name="Kovaleva O.L."/>
            <person name="Novikov A."/>
            <person name="Bonch-Osmolovskaya E.A."/>
            <person name="Toshchakov S.V."/>
            <person name="Kublanov I.V."/>
        </authorList>
    </citation>
    <scope>NUCLEOTIDE SEQUENCE [LARGE SCALE GENOMIC DNA]</scope>
    <source>
        <strain evidence="4 5">2918</strain>
    </source>
</reference>
<comment type="caution">
    <text evidence="4">The sequence shown here is derived from an EMBL/GenBank/DDBJ whole genome shotgun (WGS) entry which is preliminary data.</text>
</comment>
<dbReference type="SUPFAM" id="SSF56214">
    <property type="entry name" value="4'-phosphopantetheinyl transferase"/>
    <property type="match status" value="2"/>
</dbReference>
<dbReference type="GO" id="GO:0005829">
    <property type="term" value="C:cytosol"/>
    <property type="evidence" value="ECO:0007669"/>
    <property type="project" value="TreeGrafter"/>
</dbReference>
<dbReference type="EMBL" id="JACEFB010000001">
    <property type="protein sequence ID" value="MBA2224773.1"/>
    <property type="molecule type" value="Genomic_DNA"/>
</dbReference>
<comment type="similarity">
    <text evidence="1">Belongs to the P-Pant transferase superfamily. Gsp/Sfp/HetI/AcpT family.</text>
</comment>
<proteinExistence type="inferred from homology"/>
<dbReference type="InterPro" id="IPR008278">
    <property type="entry name" value="4-PPantetheinyl_Trfase_dom"/>
</dbReference>
<evidence type="ECO:0000256" key="1">
    <source>
        <dbReference type="ARBA" id="ARBA00010990"/>
    </source>
</evidence>
<evidence type="ECO:0000313" key="5">
    <source>
        <dbReference type="Proteomes" id="UP000542342"/>
    </source>
</evidence>
<dbReference type="AlphaFoldDB" id="A0A7V8VB39"/>
<evidence type="ECO:0000313" key="4">
    <source>
        <dbReference type="EMBL" id="MBA2224773.1"/>
    </source>
</evidence>
<gene>
    <name evidence="4" type="ORF">H0921_01195</name>
</gene>
<name>A0A7V8VB39_9BACT</name>
<dbReference type="GO" id="GO:0019878">
    <property type="term" value="P:lysine biosynthetic process via aminoadipic acid"/>
    <property type="evidence" value="ECO:0007669"/>
    <property type="project" value="TreeGrafter"/>
</dbReference>
<dbReference type="RefSeq" id="WP_194536195.1">
    <property type="nucleotide sequence ID" value="NZ_JACEFB010000001.1"/>
</dbReference>
<dbReference type="PANTHER" id="PTHR12215">
    <property type="entry name" value="PHOSPHOPANTETHEINE TRANSFERASE"/>
    <property type="match status" value="1"/>
</dbReference>
<dbReference type="PANTHER" id="PTHR12215:SF10">
    <property type="entry name" value="L-AMINOADIPATE-SEMIALDEHYDE DEHYDROGENASE-PHOSPHOPANTETHEINYL TRANSFERASE"/>
    <property type="match status" value="1"/>
</dbReference>
<keyword evidence="2 4" id="KW-0808">Transferase</keyword>
<evidence type="ECO:0000256" key="2">
    <source>
        <dbReference type="ARBA" id="ARBA00022679"/>
    </source>
</evidence>
<dbReference type="Gene3D" id="3.90.470.20">
    <property type="entry name" value="4'-phosphopantetheinyl transferase domain"/>
    <property type="match status" value="2"/>
</dbReference>
<keyword evidence="5" id="KW-1185">Reference proteome</keyword>
<dbReference type="GO" id="GO:0000287">
    <property type="term" value="F:magnesium ion binding"/>
    <property type="evidence" value="ECO:0007669"/>
    <property type="project" value="InterPro"/>
</dbReference>
<dbReference type="GO" id="GO:0008897">
    <property type="term" value="F:holo-[acyl-carrier-protein] synthase activity"/>
    <property type="evidence" value="ECO:0007669"/>
    <property type="project" value="InterPro"/>
</dbReference>
<feature type="domain" description="4'-phosphopantetheinyl transferase" evidence="3">
    <location>
        <begin position="121"/>
        <end position="226"/>
    </location>
</feature>
<dbReference type="InterPro" id="IPR050559">
    <property type="entry name" value="P-Pant_transferase_sf"/>
</dbReference>
<dbReference type="InterPro" id="IPR037143">
    <property type="entry name" value="4-PPantetheinyl_Trfase_dom_sf"/>
</dbReference>